<gene>
    <name evidence="11" type="ORF">CCUR1050_LOCUS22268</name>
</gene>
<evidence type="ECO:0000313" key="11">
    <source>
        <dbReference type="EMBL" id="CAD8644583.1"/>
    </source>
</evidence>
<dbReference type="Pfam" id="PF12352">
    <property type="entry name" value="V-SNARE_C"/>
    <property type="match status" value="1"/>
</dbReference>
<dbReference type="PANTHER" id="PTHR21094:SF2">
    <property type="entry name" value="GOLGI SNAP RECEPTOR COMPLEX MEMBER 1"/>
    <property type="match status" value="1"/>
</dbReference>
<dbReference type="PIRSF" id="PIRSF027109">
    <property type="entry name" value="Golgi_SNARE"/>
    <property type="match status" value="1"/>
</dbReference>
<name>A0A7S0QR18_9CRYP</name>
<comment type="similarity">
    <text evidence="2 9">Belongs to the GOSR1 family.</text>
</comment>
<accession>A0A7S0QR18</accession>
<comment type="subcellular location">
    <subcellularLocation>
        <location evidence="1">Golgi apparatus membrane</location>
        <topology evidence="1">Single-pass type IV membrane protein</topology>
    </subcellularLocation>
</comment>
<evidence type="ECO:0000256" key="2">
    <source>
        <dbReference type="ARBA" id="ARBA00008473"/>
    </source>
</evidence>
<dbReference type="GO" id="GO:0006888">
    <property type="term" value="P:endoplasmic reticulum to Golgi vesicle-mediated transport"/>
    <property type="evidence" value="ECO:0007669"/>
    <property type="project" value="InterPro"/>
</dbReference>
<dbReference type="InterPro" id="IPR023601">
    <property type="entry name" value="Golgi_SNAP_su1"/>
</dbReference>
<keyword evidence="3 9" id="KW-0813">Transport</keyword>
<evidence type="ECO:0000256" key="6">
    <source>
        <dbReference type="ARBA" id="ARBA00022989"/>
    </source>
</evidence>
<comment type="function">
    <text evidence="9">Involved in transport from the ER to the Golgi apparatus as well as in intra-Golgi transport. It belongs to a super-family of proteins called t-SNAREs or soluble NSF (N-ethylmaleimide-sensitive factor) attachment protein receptor.</text>
</comment>
<feature type="transmembrane region" description="Helical" evidence="10">
    <location>
        <begin position="213"/>
        <end position="231"/>
    </location>
</feature>
<dbReference type="GO" id="GO:0048219">
    <property type="term" value="P:inter-Golgi cisterna vesicle-mediated transport"/>
    <property type="evidence" value="ECO:0007669"/>
    <property type="project" value="TreeGrafter"/>
</dbReference>
<keyword evidence="7 9" id="KW-0333">Golgi apparatus</keyword>
<dbReference type="GO" id="GO:0005797">
    <property type="term" value="C:Golgi medial cisterna"/>
    <property type="evidence" value="ECO:0007669"/>
    <property type="project" value="TreeGrafter"/>
</dbReference>
<dbReference type="AlphaFoldDB" id="A0A7S0QR18"/>
<evidence type="ECO:0000256" key="9">
    <source>
        <dbReference type="PIRNR" id="PIRNR027109"/>
    </source>
</evidence>
<protein>
    <recommendedName>
        <fullName evidence="9">Golgi SNAP receptor complex member 1</fullName>
    </recommendedName>
</protein>
<reference evidence="11" key="1">
    <citation type="submission" date="2021-01" db="EMBL/GenBank/DDBJ databases">
        <authorList>
            <person name="Corre E."/>
            <person name="Pelletier E."/>
            <person name="Niang G."/>
            <person name="Scheremetjew M."/>
            <person name="Finn R."/>
            <person name="Kale V."/>
            <person name="Holt S."/>
            <person name="Cochrane G."/>
            <person name="Meng A."/>
            <person name="Brown T."/>
            <person name="Cohen L."/>
        </authorList>
    </citation>
    <scope>NUCLEOTIDE SEQUENCE</scope>
    <source>
        <strain evidence="11">CCAP979/52</strain>
    </source>
</reference>
<dbReference type="GO" id="GO:0005801">
    <property type="term" value="C:cis-Golgi network"/>
    <property type="evidence" value="ECO:0007669"/>
    <property type="project" value="InterPro"/>
</dbReference>
<dbReference type="GO" id="GO:0000139">
    <property type="term" value="C:Golgi membrane"/>
    <property type="evidence" value="ECO:0007669"/>
    <property type="project" value="UniProtKB-SubCell"/>
</dbReference>
<dbReference type="EMBL" id="HBEZ01040521">
    <property type="protein sequence ID" value="CAD8644583.1"/>
    <property type="molecule type" value="Transcribed_RNA"/>
</dbReference>
<keyword evidence="6 10" id="KW-1133">Transmembrane helix</keyword>
<evidence type="ECO:0000256" key="3">
    <source>
        <dbReference type="ARBA" id="ARBA00022448"/>
    </source>
</evidence>
<sequence>MAAVSGLQQWEELRRRALRLETEVDSKLIAYNKVITEASISISTSEFSGAQESGKQSSLPEELESCLQQLSEANESMGRCVRELPPGDSTRMMHVLQRHRDVLHDYDKEFRKIRATIKELREREELLSSVRQDIGEYRNARTDPLLRERMAAANSLRTADQTLGNAAATFDSLRSQRTTYSGIATKLAGLRSRLPTIDSLMNRIQKRKKVESVILGLVAGVCGIVIVYFAVLR</sequence>
<evidence type="ECO:0000256" key="4">
    <source>
        <dbReference type="ARBA" id="ARBA00022692"/>
    </source>
</evidence>
<dbReference type="GO" id="GO:0006906">
    <property type="term" value="P:vesicle fusion"/>
    <property type="evidence" value="ECO:0007669"/>
    <property type="project" value="TreeGrafter"/>
</dbReference>
<dbReference type="GO" id="GO:0031201">
    <property type="term" value="C:SNARE complex"/>
    <property type="evidence" value="ECO:0007669"/>
    <property type="project" value="TreeGrafter"/>
</dbReference>
<dbReference type="PANTHER" id="PTHR21094">
    <property type="entry name" value="GOS-28 SNARE- RELATED"/>
    <property type="match status" value="1"/>
</dbReference>
<evidence type="ECO:0000256" key="5">
    <source>
        <dbReference type="ARBA" id="ARBA00022927"/>
    </source>
</evidence>
<evidence type="ECO:0000256" key="10">
    <source>
        <dbReference type="SAM" id="Phobius"/>
    </source>
</evidence>
<keyword evidence="5 9" id="KW-0653">Protein transport</keyword>
<keyword evidence="8 9" id="KW-0472">Membrane</keyword>
<proteinExistence type="inferred from homology"/>
<keyword evidence="9" id="KW-0931">ER-Golgi transport</keyword>
<dbReference type="GO" id="GO:0005484">
    <property type="term" value="F:SNAP receptor activity"/>
    <property type="evidence" value="ECO:0007669"/>
    <property type="project" value="TreeGrafter"/>
</dbReference>
<organism evidence="11">
    <name type="scientific">Cryptomonas curvata</name>
    <dbReference type="NCBI Taxonomy" id="233186"/>
    <lineage>
        <taxon>Eukaryota</taxon>
        <taxon>Cryptophyceae</taxon>
        <taxon>Cryptomonadales</taxon>
        <taxon>Cryptomonadaceae</taxon>
        <taxon>Cryptomonas</taxon>
    </lineage>
</organism>
<evidence type="ECO:0000256" key="8">
    <source>
        <dbReference type="ARBA" id="ARBA00023136"/>
    </source>
</evidence>
<dbReference type="GO" id="GO:0015031">
    <property type="term" value="P:protein transport"/>
    <property type="evidence" value="ECO:0007669"/>
    <property type="project" value="UniProtKB-KW"/>
</dbReference>
<evidence type="ECO:0000256" key="7">
    <source>
        <dbReference type="ARBA" id="ARBA00023034"/>
    </source>
</evidence>
<keyword evidence="4 10" id="KW-0812">Transmembrane</keyword>
<evidence type="ECO:0000256" key="1">
    <source>
        <dbReference type="ARBA" id="ARBA00004409"/>
    </source>
</evidence>
<comment type="subunit">
    <text evidence="9">Component of several multiprotein Golgi SNARE complexes.</text>
</comment>